<proteinExistence type="predicted"/>
<reference evidence="2" key="1">
    <citation type="journal article" date="2023" name="G3 (Bethesda)">
        <title>Genome assembly and association tests identify interacting loci associated with vigor, precocity, and sex in interspecific pistachio rootstocks.</title>
        <authorList>
            <person name="Palmer W."/>
            <person name="Jacygrad E."/>
            <person name="Sagayaradj S."/>
            <person name="Cavanaugh K."/>
            <person name="Han R."/>
            <person name="Bertier L."/>
            <person name="Beede B."/>
            <person name="Kafkas S."/>
            <person name="Golino D."/>
            <person name="Preece J."/>
            <person name="Michelmore R."/>
        </authorList>
    </citation>
    <scope>NUCLEOTIDE SEQUENCE [LARGE SCALE GENOMIC DNA]</scope>
</reference>
<comment type="caution">
    <text evidence="1">The sequence shown here is derived from an EMBL/GenBank/DDBJ whole genome shotgun (WGS) entry which is preliminary data.</text>
</comment>
<sequence length="154" mass="17097">MVLLEVDVAATKRLPFFIPTLVLPSSSLVWELQMKQQKVEINPKAKSYCLFDGYAHLSSGLTYGLTGVSMGMAIGIVGDAGVSAYTITHFSNKNIEKELKAKMPSLDKKHAMEPEKVGHELLLYSRFSSSPVEIPENVLLEPSKKGRCWNELKK</sequence>
<gene>
    <name evidence="1" type="ORF">Patl1_03835</name>
</gene>
<evidence type="ECO:0000313" key="2">
    <source>
        <dbReference type="Proteomes" id="UP001164250"/>
    </source>
</evidence>
<name>A0ACC1BU75_9ROSI</name>
<evidence type="ECO:0000313" key="1">
    <source>
        <dbReference type="EMBL" id="KAJ0102619.1"/>
    </source>
</evidence>
<accession>A0ACC1BU75</accession>
<dbReference type="EMBL" id="CM047899">
    <property type="protein sequence ID" value="KAJ0102619.1"/>
    <property type="molecule type" value="Genomic_DNA"/>
</dbReference>
<keyword evidence="2" id="KW-1185">Reference proteome</keyword>
<dbReference type="Proteomes" id="UP001164250">
    <property type="component" value="Chromosome 3"/>
</dbReference>
<organism evidence="1 2">
    <name type="scientific">Pistacia atlantica</name>
    <dbReference type="NCBI Taxonomy" id="434234"/>
    <lineage>
        <taxon>Eukaryota</taxon>
        <taxon>Viridiplantae</taxon>
        <taxon>Streptophyta</taxon>
        <taxon>Embryophyta</taxon>
        <taxon>Tracheophyta</taxon>
        <taxon>Spermatophyta</taxon>
        <taxon>Magnoliopsida</taxon>
        <taxon>eudicotyledons</taxon>
        <taxon>Gunneridae</taxon>
        <taxon>Pentapetalae</taxon>
        <taxon>rosids</taxon>
        <taxon>malvids</taxon>
        <taxon>Sapindales</taxon>
        <taxon>Anacardiaceae</taxon>
        <taxon>Pistacia</taxon>
    </lineage>
</organism>
<protein>
    <submittedName>
        <fullName evidence="1">Uncharacterized protein</fullName>
    </submittedName>
</protein>